<keyword evidence="3" id="KW-1185">Reference proteome</keyword>
<accession>A0A124GSD8</accession>
<evidence type="ECO:0000313" key="2">
    <source>
        <dbReference type="EMBL" id="KUM64131.1"/>
    </source>
</evidence>
<comment type="caution">
    <text evidence="2">The sequence shown here is derived from an EMBL/GenBank/DDBJ whole genome shotgun (WGS) entry which is preliminary data.</text>
</comment>
<feature type="region of interest" description="Disordered" evidence="1">
    <location>
        <begin position="63"/>
        <end position="84"/>
    </location>
</feature>
<evidence type="ECO:0000256" key="1">
    <source>
        <dbReference type="SAM" id="MobiDB-lite"/>
    </source>
</evidence>
<name>A0A124GSD8_PENFR</name>
<evidence type="ECO:0000313" key="3">
    <source>
        <dbReference type="Proteomes" id="UP000055045"/>
    </source>
</evidence>
<gene>
    <name evidence="2" type="ORF">ACN42_g2962</name>
</gene>
<reference evidence="2 3" key="1">
    <citation type="submission" date="2015-10" db="EMBL/GenBank/DDBJ databases">
        <title>Genome sequencing of Penicillium freii.</title>
        <authorList>
            <person name="Nguyen H.D."/>
            <person name="Visagie C.M."/>
            <person name="Seifert K.A."/>
        </authorList>
    </citation>
    <scope>NUCLEOTIDE SEQUENCE [LARGE SCALE GENOMIC DNA]</scope>
    <source>
        <strain evidence="2 3">DAOM 242723</strain>
    </source>
</reference>
<organism evidence="2 3">
    <name type="scientific">Penicillium freii</name>
    <dbReference type="NCBI Taxonomy" id="48697"/>
    <lineage>
        <taxon>Eukaryota</taxon>
        <taxon>Fungi</taxon>
        <taxon>Dikarya</taxon>
        <taxon>Ascomycota</taxon>
        <taxon>Pezizomycotina</taxon>
        <taxon>Eurotiomycetes</taxon>
        <taxon>Eurotiomycetidae</taxon>
        <taxon>Eurotiales</taxon>
        <taxon>Aspergillaceae</taxon>
        <taxon>Penicillium</taxon>
    </lineage>
</organism>
<sequence>MNAMGFSLLFRYFYSRIFSNRAFPPTEFILQVPYQFATTCACVIPCLERMSELYFSWEISHGSTSSVRSQTHDDYASSPSFVKL</sequence>
<dbReference type="AlphaFoldDB" id="A0A124GSD8"/>
<proteinExistence type="predicted"/>
<protein>
    <submittedName>
        <fullName evidence="2">Uncharacterized protein</fullName>
    </submittedName>
</protein>
<dbReference type="Proteomes" id="UP000055045">
    <property type="component" value="Unassembled WGS sequence"/>
</dbReference>
<dbReference type="EMBL" id="LLXE01000055">
    <property type="protein sequence ID" value="KUM64131.1"/>
    <property type="molecule type" value="Genomic_DNA"/>
</dbReference>